<gene>
    <name evidence="2" type="ORF">MHA01_31710</name>
</gene>
<feature type="transmembrane region" description="Helical" evidence="1">
    <location>
        <begin position="7"/>
        <end position="30"/>
    </location>
</feature>
<dbReference type="OrthoDB" id="9801633at2"/>
<comment type="caution">
    <text evidence="2">The sequence shown here is derived from an EMBL/GenBank/DDBJ whole genome shotgun (WGS) entry which is preliminary data.</text>
</comment>
<organism evidence="2 3">
    <name type="scientific">Marinococcus halophilus</name>
    <dbReference type="NCBI Taxonomy" id="1371"/>
    <lineage>
        <taxon>Bacteria</taxon>
        <taxon>Bacillati</taxon>
        <taxon>Bacillota</taxon>
        <taxon>Bacilli</taxon>
        <taxon>Bacillales</taxon>
        <taxon>Bacillaceae</taxon>
        <taxon>Marinococcus</taxon>
    </lineage>
</organism>
<reference evidence="2 3" key="1">
    <citation type="submission" date="2019-07" db="EMBL/GenBank/DDBJ databases">
        <title>Whole genome shotgun sequence of Marinococcus halophilus NBRC 102359.</title>
        <authorList>
            <person name="Hosoyama A."/>
            <person name="Uohara A."/>
            <person name="Ohji S."/>
            <person name="Ichikawa N."/>
        </authorList>
    </citation>
    <scope>NUCLEOTIDE SEQUENCE [LARGE SCALE GENOMIC DNA]</scope>
    <source>
        <strain evidence="2 3">NBRC 102359</strain>
    </source>
</reference>
<accession>A0A510YA37</accession>
<dbReference type="EMBL" id="BJUN01000039">
    <property type="protein sequence ID" value="GEK60266.1"/>
    <property type="molecule type" value="Genomic_DNA"/>
</dbReference>
<evidence type="ECO:0000313" key="3">
    <source>
        <dbReference type="Proteomes" id="UP000321051"/>
    </source>
</evidence>
<keyword evidence="1" id="KW-0812">Transmembrane</keyword>
<dbReference type="Proteomes" id="UP000321051">
    <property type="component" value="Unassembled WGS sequence"/>
</dbReference>
<name>A0A510YA37_MARHA</name>
<dbReference type="RefSeq" id="WP_094908306.1">
    <property type="nucleotide sequence ID" value="NZ_BJUN01000039.1"/>
</dbReference>
<keyword evidence="1" id="KW-0472">Membrane</keyword>
<sequence length="108" mass="12131">MSLAKRWGLIALAVSFIPIIFFFLYLYGLAPFLSAIGYWGRFFLPMGVLLGCAGCSIVFSVRAYQHLKQEVFFPWLIFLLLTVYLFSGIIIGMLMLLSGMTHCGYGPC</sequence>
<evidence type="ECO:0000256" key="1">
    <source>
        <dbReference type="SAM" id="Phobius"/>
    </source>
</evidence>
<evidence type="ECO:0000313" key="2">
    <source>
        <dbReference type="EMBL" id="GEK60266.1"/>
    </source>
</evidence>
<dbReference type="AlphaFoldDB" id="A0A510YA37"/>
<keyword evidence="1" id="KW-1133">Transmembrane helix</keyword>
<feature type="transmembrane region" description="Helical" evidence="1">
    <location>
        <begin position="42"/>
        <end position="61"/>
    </location>
</feature>
<proteinExistence type="predicted"/>
<protein>
    <submittedName>
        <fullName evidence="2">Uncharacterized protein</fullName>
    </submittedName>
</protein>
<feature type="transmembrane region" description="Helical" evidence="1">
    <location>
        <begin position="73"/>
        <end position="97"/>
    </location>
</feature>
<keyword evidence="3" id="KW-1185">Reference proteome</keyword>